<evidence type="ECO:0000256" key="1">
    <source>
        <dbReference type="SAM" id="MobiDB-lite"/>
    </source>
</evidence>
<dbReference type="EMBL" id="UYWY01020173">
    <property type="protein sequence ID" value="VDM40756.1"/>
    <property type="molecule type" value="Genomic_DNA"/>
</dbReference>
<reference evidence="2 3" key="2">
    <citation type="submission" date="2018-11" db="EMBL/GenBank/DDBJ databases">
        <authorList>
            <consortium name="Pathogen Informatics"/>
        </authorList>
    </citation>
    <scope>NUCLEOTIDE SEQUENCE [LARGE SCALE GENOMIC DNA]</scope>
</reference>
<gene>
    <name evidence="2" type="ORF">TCNE_LOCUS9435</name>
</gene>
<evidence type="ECO:0000313" key="3">
    <source>
        <dbReference type="Proteomes" id="UP000050794"/>
    </source>
</evidence>
<evidence type="ECO:0000313" key="2">
    <source>
        <dbReference type="EMBL" id="VDM40756.1"/>
    </source>
</evidence>
<organism evidence="3 4">
    <name type="scientific">Toxocara canis</name>
    <name type="common">Canine roundworm</name>
    <dbReference type="NCBI Taxonomy" id="6265"/>
    <lineage>
        <taxon>Eukaryota</taxon>
        <taxon>Metazoa</taxon>
        <taxon>Ecdysozoa</taxon>
        <taxon>Nematoda</taxon>
        <taxon>Chromadorea</taxon>
        <taxon>Rhabditida</taxon>
        <taxon>Spirurina</taxon>
        <taxon>Ascaridomorpha</taxon>
        <taxon>Ascaridoidea</taxon>
        <taxon>Toxocaridae</taxon>
        <taxon>Toxocara</taxon>
    </lineage>
</organism>
<protein>
    <submittedName>
        <fullName evidence="4">F-box domain-containing protein</fullName>
    </submittedName>
</protein>
<accession>A0A183ULR5</accession>
<keyword evidence="3" id="KW-1185">Reference proteome</keyword>
<reference evidence="4" key="1">
    <citation type="submission" date="2016-06" db="UniProtKB">
        <authorList>
            <consortium name="WormBaseParasite"/>
        </authorList>
    </citation>
    <scope>IDENTIFICATION</scope>
</reference>
<dbReference type="Proteomes" id="UP000050794">
    <property type="component" value="Unassembled WGS sequence"/>
</dbReference>
<proteinExistence type="predicted"/>
<evidence type="ECO:0000313" key="4">
    <source>
        <dbReference type="WBParaSite" id="TCNE_0000943501-mRNA-1"/>
    </source>
</evidence>
<dbReference type="AlphaFoldDB" id="A0A183ULR5"/>
<feature type="region of interest" description="Disordered" evidence="1">
    <location>
        <begin position="1"/>
        <end position="20"/>
    </location>
</feature>
<name>A0A183ULR5_TOXCA</name>
<sequence length="274" mass="31154">MGEGSGSSTPTSRSSSNAPKSKLLENTWHNDLRDLENVRIGSLDVKDLIPFFKSIPPLPELISLIPHSPHVLDLMYSSVFRCKKVNSFQLTAYNAKQFFTQLHWWSAYVEKTRTLAVKSPVLSSTRSMIDICDRSQCLPALKSSSLLRIVRERVQSDRMLLVLFNKLNRAAPPGFEVADVDPAIPKLLVMFMNAYDKEGRLRTGLDVDRFPFNSAWKQFFDREHGTRWMFMHTALAVWLAHVNAISRRARLSLSFFRSSSCAPLSAYLRTVDNA</sequence>
<feature type="compositionally biased region" description="Low complexity" evidence="1">
    <location>
        <begin position="1"/>
        <end position="16"/>
    </location>
</feature>
<dbReference type="WBParaSite" id="TCNE_0000943501-mRNA-1">
    <property type="protein sequence ID" value="TCNE_0000943501-mRNA-1"/>
    <property type="gene ID" value="TCNE_0000943501"/>
</dbReference>